<dbReference type="InterPro" id="IPR002225">
    <property type="entry name" value="3Beta_OHSteriod_DH/Estase"/>
</dbReference>
<dbReference type="Gene3D" id="3.40.50.720">
    <property type="entry name" value="NAD(P)-binding Rossmann-like Domain"/>
    <property type="match status" value="2"/>
</dbReference>
<reference evidence="3" key="1">
    <citation type="journal article" date="2020" name="Stud. Mycol.">
        <title>101 Dothideomycetes genomes: a test case for predicting lifestyles and emergence of pathogens.</title>
        <authorList>
            <person name="Haridas S."/>
            <person name="Albert R."/>
            <person name="Binder M."/>
            <person name="Bloem J."/>
            <person name="Labutti K."/>
            <person name="Salamov A."/>
            <person name="Andreopoulos B."/>
            <person name="Baker S."/>
            <person name="Barry K."/>
            <person name="Bills G."/>
            <person name="Bluhm B."/>
            <person name="Cannon C."/>
            <person name="Castanera R."/>
            <person name="Culley D."/>
            <person name="Daum C."/>
            <person name="Ezra D."/>
            <person name="Gonzalez J."/>
            <person name="Henrissat B."/>
            <person name="Kuo A."/>
            <person name="Liang C."/>
            <person name="Lipzen A."/>
            <person name="Lutzoni F."/>
            <person name="Magnuson J."/>
            <person name="Mondo S."/>
            <person name="Nolan M."/>
            <person name="Ohm R."/>
            <person name="Pangilinan J."/>
            <person name="Park H.-J."/>
            <person name="Ramirez L."/>
            <person name="Alfaro M."/>
            <person name="Sun H."/>
            <person name="Tritt A."/>
            <person name="Yoshinaga Y."/>
            <person name="Zwiers L.-H."/>
            <person name="Turgeon B."/>
            <person name="Goodwin S."/>
            <person name="Spatafora J."/>
            <person name="Crous P."/>
            <person name="Grigoriev I."/>
        </authorList>
    </citation>
    <scope>NUCLEOTIDE SEQUENCE</scope>
    <source>
        <strain evidence="3">CBS 113979</strain>
    </source>
</reference>
<feature type="domain" description="3-beta hydroxysteroid dehydrogenase/isomerase" evidence="2">
    <location>
        <begin position="8"/>
        <end position="310"/>
    </location>
</feature>
<organism evidence="3 4">
    <name type="scientific">Aulographum hederae CBS 113979</name>
    <dbReference type="NCBI Taxonomy" id="1176131"/>
    <lineage>
        <taxon>Eukaryota</taxon>
        <taxon>Fungi</taxon>
        <taxon>Dikarya</taxon>
        <taxon>Ascomycota</taxon>
        <taxon>Pezizomycotina</taxon>
        <taxon>Dothideomycetes</taxon>
        <taxon>Pleosporomycetidae</taxon>
        <taxon>Aulographales</taxon>
        <taxon>Aulographaceae</taxon>
    </lineage>
</organism>
<feature type="region of interest" description="Disordered" evidence="1">
    <location>
        <begin position="250"/>
        <end position="272"/>
    </location>
</feature>
<dbReference type="GO" id="GO:0016616">
    <property type="term" value="F:oxidoreductase activity, acting on the CH-OH group of donors, NAD or NADP as acceptor"/>
    <property type="evidence" value="ECO:0007669"/>
    <property type="project" value="InterPro"/>
</dbReference>
<name>A0A6G1GNQ7_9PEZI</name>
<dbReference type="GO" id="GO:0006694">
    <property type="term" value="P:steroid biosynthetic process"/>
    <property type="evidence" value="ECO:0007669"/>
    <property type="project" value="InterPro"/>
</dbReference>
<keyword evidence="4" id="KW-1185">Reference proteome</keyword>
<gene>
    <name evidence="3" type="ORF">K402DRAFT_397660</name>
</gene>
<dbReference type="OrthoDB" id="331544at2759"/>
<feature type="compositionally biased region" description="Basic and acidic residues" evidence="1">
    <location>
        <begin position="255"/>
        <end position="270"/>
    </location>
</feature>
<protein>
    <submittedName>
        <fullName evidence="3">NAD(P)-binding protein</fullName>
    </submittedName>
</protein>
<proteinExistence type="predicted"/>
<accession>A0A6G1GNQ7</accession>
<dbReference type="PANTHER" id="PTHR43000">
    <property type="entry name" value="DTDP-D-GLUCOSE 4,6-DEHYDRATASE-RELATED"/>
    <property type="match status" value="1"/>
</dbReference>
<dbReference type="EMBL" id="ML977185">
    <property type="protein sequence ID" value="KAF1982389.1"/>
    <property type="molecule type" value="Genomic_DNA"/>
</dbReference>
<dbReference type="Proteomes" id="UP000800041">
    <property type="component" value="Unassembled WGS sequence"/>
</dbReference>
<dbReference type="AlphaFoldDB" id="A0A6G1GNQ7"/>
<evidence type="ECO:0000313" key="4">
    <source>
        <dbReference type="Proteomes" id="UP000800041"/>
    </source>
</evidence>
<evidence type="ECO:0000256" key="1">
    <source>
        <dbReference type="SAM" id="MobiDB-lite"/>
    </source>
</evidence>
<dbReference type="InterPro" id="IPR036291">
    <property type="entry name" value="NAD(P)-bd_dom_sf"/>
</dbReference>
<sequence length="414" mass="44630">MSTQETILITGGAGFLGHHIVTALHSAHPTWPLTVLDVLPASAYDPPFSSSFITYIQADITNAATLTNAFQTTRPTIVVHTAGFVPKGNTRYTTLLREQCRAVNVEGTRNMLSAAKSVGVKAFVYTSSITTITDDLSQDHPNMNETRPPSSFANPAGTLIYGSSKAEAEALVLSANDPGKDFLTTALRPSVLLGPGDENLLPHIHACIAARETPFQIGPGTNLYDFTYAPNVADAHVLAIENLLTVSPVSGIGETDEKPSDVGAEEKGDEGQIESAAGQTFFITNASPIPFRAFMLAVWAQFGHYPPYTVQVPQPLAWMAGLSAEWTRWAREALSWARGDKGAIDRIAWEEGATLSRGSVKDCCQCAYADGGKARRVLGYVPRVGLEEALRISCEDLKERLARRGLGEDRKKEV</sequence>
<evidence type="ECO:0000259" key="2">
    <source>
        <dbReference type="Pfam" id="PF01073"/>
    </source>
</evidence>
<dbReference type="SUPFAM" id="SSF51735">
    <property type="entry name" value="NAD(P)-binding Rossmann-fold domains"/>
    <property type="match status" value="1"/>
</dbReference>
<evidence type="ECO:0000313" key="3">
    <source>
        <dbReference type="EMBL" id="KAF1982389.1"/>
    </source>
</evidence>
<dbReference type="Pfam" id="PF01073">
    <property type="entry name" value="3Beta_HSD"/>
    <property type="match status" value="1"/>
</dbReference>